<dbReference type="GO" id="GO:0005524">
    <property type="term" value="F:ATP binding"/>
    <property type="evidence" value="ECO:0007669"/>
    <property type="project" value="InterPro"/>
</dbReference>
<organism evidence="4 5">
    <name type="scientific">Cyclocybe aegerita</name>
    <name type="common">Black poplar mushroom</name>
    <name type="synonym">Agrocybe aegerita</name>
    <dbReference type="NCBI Taxonomy" id="1973307"/>
    <lineage>
        <taxon>Eukaryota</taxon>
        <taxon>Fungi</taxon>
        <taxon>Dikarya</taxon>
        <taxon>Basidiomycota</taxon>
        <taxon>Agaricomycotina</taxon>
        <taxon>Agaricomycetes</taxon>
        <taxon>Agaricomycetidae</taxon>
        <taxon>Agaricales</taxon>
        <taxon>Agaricineae</taxon>
        <taxon>Bolbitiaceae</taxon>
        <taxon>Cyclocybe</taxon>
    </lineage>
</organism>
<dbReference type="SUPFAM" id="SSF54197">
    <property type="entry name" value="HIT-like"/>
    <property type="match status" value="1"/>
</dbReference>
<dbReference type="GO" id="GO:0003877">
    <property type="term" value="F:ATP:ADP adenylyltransferase activity"/>
    <property type="evidence" value="ECO:0007669"/>
    <property type="project" value="InterPro"/>
</dbReference>
<dbReference type="Proteomes" id="UP000467700">
    <property type="component" value="Unassembled WGS sequence"/>
</dbReference>
<comment type="caution">
    <text evidence="4">The sequence shown here is derived from an EMBL/GenBank/DDBJ whole genome shotgun (WGS) entry which is preliminary data.</text>
</comment>
<dbReference type="OrthoDB" id="10267950at2759"/>
<dbReference type="Gene3D" id="3.30.428.70">
    <property type="match status" value="1"/>
</dbReference>
<sequence length="346" mass="38790">MSHAAIVTKIPERFDGALKSGDLLFFPSTVAKHVDSDVEYEIRLCPALQHKPALPTPHFDAGASDTGIAVQGANRKLKTFDPFAPPYNPNLYVADLKDQETEENYVVLLNKFSVVPQHFLLVTKDFRSQASPLMPSELVQTYLFLLAARKLGKQFFAFYNCGDNSGASQPHKHIQFLPLDDARGPPIEKLARDAQLEFADRPFSLNKLSYANHCYRFPYQMDTYPPERLEHILADAFLRLLDLSISTIRHDPDYPQGSPSYNVIITLEHIHVIPRRQENHTLQETGDKLSINALGFAGMLLVKSEEELEAVKKESVSQILQAVGLRSVHDIQVEGTAHETPLAGHL</sequence>
<dbReference type="InterPro" id="IPR043171">
    <property type="entry name" value="Ap4A_phos1/2-like"/>
</dbReference>
<dbReference type="InterPro" id="IPR045759">
    <property type="entry name" value="Ap4A_phos1/2_N"/>
</dbReference>
<dbReference type="PANTHER" id="PTHR38420:SF1">
    <property type="entry name" value="PUTATIVE (AFU_ORTHOLOGUE AFUA_5G14690)-RELATED"/>
    <property type="match status" value="1"/>
</dbReference>
<evidence type="ECO:0000259" key="2">
    <source>
        <dbReference type="Pfam" id="PF09830"/>
    </source>
</evidence>
<dbReference type="Pfam" id="PF19327">
    <property type="entry name" value="Ap4A_phos_N"/>
    <property type="match status" value="1"/>
</dbReference>
<reference evidence="4 5" key="1">
    <citation type="submission" date="2020-01" db="EMBL/GenBank/DDBJ databases">
        <authorList>
            <person name="Gupta K D."/>
        </authorList>
    </citation>
    <scope>NUCLEOTIDE SEQUENCE [LARGE SCALE GENOMIC DNA]</scope>
</reference>
<protein>
    <recommendedName>
        <fullName evidence="6">ATP adenylyltransferase</fullName>
    </recommendedName>
</protein>
<dbReference type="Pfam" id="PF09830">
    <property type="entry name" value="ATP_transf"/>
    <property type="match status" value="1"/>
</dbReference>
<dbReference type="PANTHER" id="PTHR38420">
    <property type="entry name" value="AP-4-A PHOSPHORYLASE II"/>
    <property type="match status" value="1"/>
</dbReference>
<dbReference type="InterPro" id="IPR019200">
    <property type="entry name" value="ATP_adenylylTrfase_C"/>
</dbReference>
<evidence type="ECO:0000313" key="5">
    <source>
        <dbReference type="Proteomes" id="UP000467700"/>
    </source>
</evidence>
<dbReference type="InterPro" id="IPR036265">
    <property type="entry name" value="HIT-like_sf"/>
</dbReference>
<feature type="active site" description="Nucleophile" evidence="1">
    <location>
        <position position="173"/>
    </location>
</feature>
<dbReference type="AlphaFoldDB" id="A0A8S0WNQ7"/>
<feature type="domain" description="Ap4A phosphorylase 1/2 N-terminal" evidence="3">
    <location>
        <begin position="5"/>
        <end position="189"/>
    </location>
</feature>
<keyword evidence="5" id="KW-1185">Reference proteome</keyword>
<dbReference type="GO" id="GO:0009117">
    <property type="term" value="P:nucleotide metabolic process"/>
    <property type="evidence" value="ECO:0007669"/>
    <property type="project" value="InterPro"/>
</dbReference>
<feature type="domain" description="ATP adenylyltransferase C-terminal" evidence="2">
    <location>
        <begin position="207"/>
        <end position="325"/>
    </location>
</feature>
<dbReference type="PIRSF" id="PIRSF000846">
    <property type="entry name" value="ATP_adenylyltr"/>
    <property type="match status" value="1"/>
</dbReference>
<evidence type="ECO:0000256" key="1">
    <source>
        <dbReference type="PIRSR" id="PIRSR000846-1"/>
    </source>
</evidence>
<accession>A0A8S0WNQ7</accession>
<name>A0A8S0WNQ7_CYCAE</name>
<proteinExistence type="predicted"/>
<evidence type="ECO:0008006" key="6">
    <source>
        <dbReference type="Google" id="ProtNLM"/>
    </source>
</evidence>
<dbReference type="EMBL" id="CACVBS010000034">
    <property type="protein sequence ID" value="CAA7261732.1"/>
    <property type="molecule type" value="Genomic_DNA"/>
</dbReference>
<dbReference type="InterPro" id="IPR009163">
    <property type="entry name" value="Ap4A_phos1/2"/>
</dbReference>
<evidence type="ECO:0000259" key="3">
    <source>
        <dbReference type="Pfam" id="PF19327"/>
    </source>
</evidence>
<gene>
    <name evidence="4" type="ORF">AAE3_LOCUS3893</name>
</gene>
<evidence type="ECO:0000313" key="4">
    <source>
        <dbReference type="EMBL" id="CAA7261732.1"/>
    </source>
</evidence>